<keyword evidence="2" id="KW-0732">Signal</keyword>
<evidence type="ECO:0000256" key="2">
    <source>
        <dbReference type="SAM" id="SignalP"/>
    </source>
</evidence>
<keyword evidence="1" id="KW-0175">Coiled coil</keyword>
<dbReference type="EMBL" id="QSQT01000017">
    <property type="protein sequence ID" value="RGK54775.1"/>
    <property type="molecule type" value="Genomic_DNA"/>
</dbReference>
<gene>
    <name evidence="4" type="ORF">DXC17_11880</name>
    <name evidence="3" type="ORF">DXD04_09830</name>
</gene>
<evidence type="ECO:0000313" key="3">
    <source>
        <dbReference type="EMBL" id="RGK54775.1"/>
    </source>
</evidence>
<dbReference type="EMBL" id="QSTF01000035">
    <property type="protein sequence ID" value="RGM37487.1"/>
    <property type="molecule type" value="Genomic_DNA"/>
</dbReference>
<feature type="coiled-coil region" evidence="1">
    <location>
        <begin position="404"/>
        <end position="467"/>
    </location>
</feature>
<evidence type="ECO:0000313" key="4">
    <source>
        <dbReference type="EMBL" id="RGM37487.1"/>
    </source>
</evidence>
<evidence type="ECO:0000313" key="5">
    <source>
        <dbReference type="Proteomes" id="UP000260780"/>
    </source>
</evidence>
<dbReference type="STRING" id="310297.BHV76_07935"/>
<feature type="signal peptide" evidence="2">
    <location>
        <begin position="1"/>
        <end position="20"/>
    </location>
</feature>
<keyword evidence="6" id="KW-1185">Reference proteome</keyword>
<comment type="caution">
    <text evidence="3">The sequence shown here is derived from an EMBL/GenBank/DDBJ whole genome shotgun (WGS) entry which is preliminary data.</text>
</comment>
<dbReference type="AlphaFoldDB" id="A0A3E4MYQ4"/>
<dbReference type="Pfam" id="PF12895">
    <property type="entry name" value="ANAPC3"/>
    <property type="match status" value="1"/>
</dbReference>
<reference evidence="5 6" key="1">
    <citation type="submission" date="2018-08" db="EMBL/GenBank/DDBJ databases">
        <title>A genome reference for cultivated species of the human gut microbiota.</title>
        <authorList>
            <person name="Zou Y."/>
            <person name="Xue W."/>
            <person name="Luo G."/>
        </authorList>
    </citation>
    <scope>NUCLEOTIDE SEQUENCE [LARGE SCALE GENOMIC DNA]</scope>
    <source>
        <strain evidence="4 5">OM08-14</strain>
        <strain evidence="3 6">TF10-3AC</strain>
    </source>
</reference>
<name>A0A3E4MYQ4_9BACT</name>
<proteinExistence type="predicted"/>
<dbReference type="Proteomes" id="UP000260780">
    <property type="component" value="Unassembled WGS sequence"/>
</dbReference>
<feature type="chain" id="PRO_5041870858" evidence="2">
    <location>
        <begin position="21"/>
        <end position="472"/>
    </location>
</feature>
<dbReference type="RefSeq" id="WP_117673007.1">
    <property type="nucleotide sequence ID" value="NZ_CABOGR010000017.1"/>
</dbReference>
<accession>A0A3E4MYQ4</accession>
<evidence type="ECO:0000256" key="1">
    <source>
        <dbReference type="SAM" id="Coils"/>
    </source>
</evidence>
<evidence type="ECO:0000313" key="6">
    <source>
        <dbReference type="Proteomes" id="UP000260862"/>
    </source>
</evidence>
<sequence length="472" mass="54091">MKKRYLLPLLALCCAGGTSAQSLSQAQKWFNNKEFDKAKPVFKRLVKQSPSNANYNFWYGACCYETGELQESLPYLEKSAERKVINGYLYLSKAYADLYRFDEAIENLDEHIYWLERKKRDVSEVEGLMEHYRMGSRMIRGVENVAVIDSFVVDKANFLEAYKIHEESGKIGLTGENDCTEFTNGMKDKKILSHRLPGTNQKVLYTSATLGGDWSVPEKVKGLEDLDTDLNYPFMNSDGITLYFAAKGEASLGGYDIFITRYDAEDGSYLKPDNMGFPFNSPFNDYMYAIDDFNDLGWFASDRYQPEGKVCVYVFAPNNSKRVYDYDTTDPALLTNVAMLNGIRHTWNDADKVRIAKQQLAQVMYGGNETQKKGDFRFVVDDNAIYHTLGDFRSADARKKFQLLQQKEKDLDTMIDALDRVRAKYASGNQSTKGQLTPGILDQEKRVKELREEIDRLTLDIRNTEIRKLKNP</sequence>
<dbReference type="SUPFAM" id="SSF48452">
    <property type="entry name" value="TPR-like"/>
    <property type="match status" value="1"/>
</dbReference>
<organism evidence="3 6">
    <name type="scientific">Phocaeicola plebeius</name>
    <dbReference type="NCBI Taxonomy" id="310297"/>
    <lineage>
        <taxon>Bacteria</taxon>
        <taxon>Pseudomonadati</taxon>
        <taxon>Bacteroidota</taxon>
        <taxon>Bacteroidia</taxon>
        <taxon>Bacteroidales</taxon>
        <taxon>Bacteroidaceae</taxon>
        <taxon>Phocaeicola</taxon>
    </lineage>
</organism>
<dbReference type="Proteomes" id="UP000260862">
    <property type="component" value="Unassembled WGS sequence"/>
</dbReference>
<dbReference type="Gene3D" id="1.25.40.10">
    <property type="entry name" value="Tetratricopeptide repeat domain"/>
    <property type="match status" value="1"/>
</dbReference>
<protein>
    <submittedName>
        <fullName evidence="3">Tetratricopeptide repeat protein</fullName>
    </submittedName>
</protein>
<dbReference type="InterPro" id="IPR011990">
    <property type="entry name" value="TPR-like_helical_dom_sf"/>
</dbReference>